<dbReference type="PROSITE" id="PS51061">
    <property type="entry name" value="R3H"/>
    <property type="match status" value="1"/>
</dbReference>
<dbReference type="EMBL" id="CALNXJ010000025">
    <property type="protein sequence ID" value="CAH3130549.1"/>
    <property type="molecule type" value="Genomic_DNA"/>
</dbReference>
<dbReference type="PROSITE" id="PS51673">
    <property type="entry name" value="SUZ"/>
    <property type="match status" value="1"/>
</dbReference>
<gene>
    <name evidence="5" type="ORF">PMEA_00014228</name>
</gene>
<organism evidence="5 6">
    <name type="scientific">Pocillopora meandrina</name>
    <dbReference type="NCBI Taxonomy" id="46732"/>
    <lineage>
        <taxon>Eukaryota</taxon>
        <taxon>Metazoa</taxon>
        <taxon>Cnidaria</taxon>
        <taxon>Anthozoa</taxon>
        <taxon>Hexacorallia</taxon>
        <taxon>Scleractinia</taxon>
        <taxon>Astrocoeniina</taxon>
        <taxon>Pocilloporidae</taxon>
        <taxon>Pocillopora</taxon>
    </lineage>
</organism>
<evidence type="ECO:0000259" key="3">
    <source>
        <dbReference type="PROSITE" id="PS51061"/>
    </source>
</evidence>
<feature type="region of interest" description="Disordered" evidence="2">
    <location>
        <begin position="770"/>
        <end position="847"/>
    </location>
</feature>
<dbReference type="Pfam" id="PF01424">
    <property type="entry name" value="R3H"/>
    <property type="match status" value="1"/>
</dbReference>
<dbReference type="AlphaFoldDB" id="A0AAU9WZI5"/>
<feature type="region of interest" description="Disordered" evidence="2">
    <location>
        <begin position="386"/>
        <end position="454"/>
    </location>
</feature>
<feature type="compositionally biased region" description="Polar residues" evidence="2">
    <location>
        <begin position="770"/>
        <end position="779"/>
    </location>
</feature>
<dbReference type="SMART" id="SM00393">
    <property type="entry name" value="R3H"/>
    <property type="match status" value="1"/>
</dbReference>
<dbReference type="Proteomes" id="UP001159428">
    <property type="component" value="Unassembled WGS sequence"/>
</dbReference>
<dbReference type="Gene3D" id="3.30.1370.50">
    <property type="entry name" value="R3H-like domain"/>
    <property type="match status" value="1"/>
</dbReference>
<feature type="compositionally biased region" description="Low complexity" evidence="2">
    <location>
        <begin position="800"/>
        <end position="847"/>
    </location>
</feature>
<name>A0AAU9WZI5_9CNID</name>
<protein>
    <submittedName>
        <fullName evidence="5">Uncharacterized protein</fullName>
    </submittedName>
</protein>
<evidence type="ECO:0000256" key="1">
    <source>
        <dbReference type="ARBA" id="ARBA00022553"/>
    </source>
</evidence>
<feature type="compositionally biased region" description="Polar residues" evidence="2">
    <location>
        <begin position="627"/>
        <end position="648"/>
    </location>
</feature>
<dbReference type="InterPro" id="IPR036867">
    <property type="entry name" value="R3H_dom_sf"/>
</dbReference>
<feature type="compositionally biased region" description="Polar residues" evidence="2">
    <location>
        <begin position="554"/>
        <end position="568"/>
    </location>
</feature>
<feature type="compositionally biased region" description="Polar residues" evidence="2">
    <location>
        <begin position="31"/>
        <end position="64"/>
    </location>
</feature>
<feature type="region of interest" description="Disordered" evidence="2">
    <location>
        <begin position="553"/>
        <end position="598"/>
    </location>
</feature>
<dbReference type="InterPro" id="IPR001374">
    <property type="entry name" value="R3H_dom"/>
</dbReference>
<feature type="compositionally biased region" description="Basic and acidic residues" evidence="2">
    <location>
        <begin position="308"/>
        <end position="332"/>
    </location>
</feature>
<feature type="region of interest" description="Disordered" evidence="2">
    <location>
        <begin position="1"/>
        <end position="64"/>
    </location>
</feature>
<accession>A0AAU9WZI5</accession>
<feature type="compositionally biased region" description="Basic and acidic residues" evidence="2">
    <location>
        <begin position="970"/>
        <end position="1003"/>
    </location>
</feature>
<dbReference type="InterPro" id="IPR024771">
    <property type="entry name" value="SUZ"/>
</dbReference>
<feature type="region of interest" description="Disordered" evidence="2">
    <location>
        <begin position="948"/>
        <end position="1003"/>
    </location>
</feature>
<keyword evidence="6" id="KW-1185">Reference proteome</keyword>
<evidence type="ECO:0000256" key="2">
    <source>
        <dbReference type="SAM" id="MobiDB-lite"/>
    </source>
</evidence>
<dbReference type="GO" id="GO:0003676">
    <property type="term" value="F:nucleic acid binding"/>
    <property type="evidence" value="ECO:0007669"/>
    <property type="project" value="UniProtKB-UniRule"/>
</dbReference>
<feature type="region of interest" description="Disordered" evidence="2">
    <location>
        <begin position="622"/>
        <end position="648"/>
    </location>
</feature>
<feature type="compositionally biased region" description="Low complexity" evidence="2">
    <location>
        <begin position="334"/>
        <end position="345"/>
    </location>
</feature>
<feature type="domain" description="R3H" evidence="3">
    <location>
        <begin position="194"/>
        <end position="256"/>
    </location>
</feature>
<proteinExistence type="predicted"/>
<evidence type="ECO:0000259" key="4">
    <source>
        <dbReference type="PROSITE" id="PS51673"/>
    </source>
</evidence>
<dbReference type="PANTHER" id="PTHR15672">
    <property type="entry name" value="CAMP-REGULATED PHOSPHOPROTEIN 21 RELATED R3H DOMAIN CONTAINING PROTEIN"/>
    <property type="match status" value="1"/>
</dbReference>
<evidence type="ECO:0000313" key="6">
    <source>
        <dbReference type="Proteomes" id="UP001159428"/>
    </source>
</evidence>
<feature type="compositionally biased region" description="Polar residues" evidence="2">
    <location>
        <begin position="12"/>
        <end position="22"/>
    </location>
</feature>
<feature type="domain" description="SUZ" evidence="4">
    <location>
        <begin position="258"/>
        <end position="336"/>
    </location>
</feature>
<dbReference type="InterPro" id="IPR051937">
    <property type="entry name" value="R3H_domain_containing"/>
</dbReference>
<sequence length="1003" mass="110184">MDDRFPSDNGPDMTNHQENCNHTPAEKSKTPVVTTAEVSSDQSTNADSPEQPQAITMATQPKPSLSTVHVQQSFHGIRSSIPVLTHSASEPTYHQSRKTLVRSVAVTSVPSPPPSQYPDEVTEGAVLSKNTSIESCDSGIAGELPPRLEALARASKQSSLSRGKYTYGSFEYTDSTGTDLHDFIIKTLRNPRDRKFLMRLEQDFLNFIQQPALFLHYPPMTSYHRMIVHRVAAYFGMDHNVDQQTGKSVIINKTVNTRIPESRFLELIPREESEDSESSIPRLILKRQNTPSDESTPPKIDSPVLIHSMEDKRSKSIEEREEEYHKARERIFNQDSISSQSSQSSKGESDMIVPQLLQREDMENVSDVAGEETLERLPISKIGKSKSEEVDVTGDRSSTGTSGIRIMTNKPFTRSSSSPGISHIGGSPALERVSNSSRRASDGNQRQRHLPGSQSVLSAPLPYWVAEGTPLVVPSGEMQMLPVQAPGVQGMPVPVMAAPAPTSQQSGGVMWSVPQEPLQPGVMLINPNTGTPLLGADGNPLVMQPAYQQVMMKPSSSSGYTQPSTVRTPVQAAQQPSAIAQQQQQQQQSQQQQAQSAVNSGQLVMPQYVNMPPPVYVLPSSGRPPFAQQQAGAETGSHWSASAQPVTSGNPGYQDMTAQFGALSLSGQATLESTSYHHQQQYAESGVPSSTRTTSPMYVNSVTQGGQMQYVVLPPSGMQSQMRPLIQSQAYGAQAVPQTANPQQYQSYVVSPTQTPYQQFPYGTLPKDVTSSVIQQHARSQTPPTPPQTASPAHTNQYLQQQQQQHQHAQAQLTYSSQIPQQSPQQTHTTPYQQQQQQTTSPHNPQQLLRPMVPLVIQGGRGVAMAAAVGQQGPVPSQYQQTPPHVQNQYPSNQRRMYNIERRAFKTGEMYSSDTVMQGSPSLVSYGDGSISTGYEIQGERSQFNQYPYQRYGSSGQPANQPFNKPKNKQFKERRGSPRGQHQDTGKKHGRKTPETERTAGEQ</sequence>
<keyword evidence="1" id="KW-0597">Phosphoprotein</keyword>
<feature type="compositionally biased region" description="Low complexity" evidence="2">
    <location>
        <begin position="571"/>
        <end position="597"/>
    </location>
</feature>
<feature type="compositionally biased region" description="Polar residues" evidence="2">
    <location>
        <begin position="948"/>
        <end position="963"/>
    </location>
</feature>
<feature type="compositionally biased region" description="Low complexity" evidence="2">
    <location>
        <begin position="415"/>
        <end position="428"/>
    </location>
</feature>
<dbReference type="PANTHER" id="PTHR15672:SF8">
    <property type="entry name" value="PROTEIN ENCORE"/>
    <property type="match status" value="1"/>
</dbReference>
<dbReference type="Pfam" id="PF12752">
    <property type="entry name" value="SUZ"/>
    <property type="match status" value="1"/>
</dbReference>
<feature type="compositionally biased region" description="Polar residues" evidence="2">
    <location>
        <begin position="433"/>
        <end position="444"/>
    </location>
</feature>
<comment type="caution">
    <text evidence="5">The sequence shown here is derived from an EMBL/GenBank/DDBJ whole genome shotgun (WGS) entry which is preliminary data.</text>
</comment>
<evidence type="ECO:0000313" key="5">
    <source>
        <dbReference type="EMBL" id="CAH3130549.1"/>
    </source>
</evidence>
<reference evidence="5 6" key="1">
    <citation type="submission" date="2022-05" db="EMBL/GenBank/DDBJ databases">
        <authorList>
            <consortium name="Genoscope - CEA"/>
            <person name="William W."/>
        </authorList>
    </citation>
    <scope>NUCLEOTIDE SEQUENCE [LARGE SCALE GENOMIC DNA]</scope>
</reference>
<dbReference type="CDD" id="cd02642">
    <property type="entry name" value="R3H_encore_like"/>
    <property type="match status" value="1"/>
</dbReference>
<feature type="region of interest" description="Disordered" evidence="2">
    <location>
        <begin position="286"/>
        <end position="350"/>
    </location>
</feature>
<dbReference type="SUPFAM" id="SSF82708">
    <property type="entry name" value="R3H domain"/>
    <property type="match status" value="1"/>
</dbReference>